<evidence type="ECO:0000313" key="8">
    <source>
        <dbReference type="Proteomes" id="UP000311469"/>
    </source>
</evidence>
<evidence type="ECO:0000256" key="2">
    <source>
        <dbReference type="ARBA" id="ARBA00016549"/>
    </source>
</evidence>
<feature type="binding site" evidence="5">
    <location>
        <begin position="96"/>
        <end position="99"/>
    </location>
    <ligand>
        <name>substrate</name>
    </ligand>
</feature>
<dbReference type="PANTHER" id="PTHR33254:SF4">
    <property type="entry name" value="4-HYDROXY-4-METHYL-2-OXOGLUTARATE ALDOLASE 3-RELATED"/>
    <property type="match status" value="1"/>
</dbReference>
<evidence type="ECO:0000256" key="4">
    <source>
        <dbReference type="ARBA" id="ARBA00030169"/>
    </source>
</evidence>
<organism evidence="7 8">
    <name type="scientific">Sphingobium fuliginis ATCC 27551</name>
    <dbReference type="NCBI Taxonomy" id="1208342"/>
    <lineage>
        <taxon>Bacteria</taxon>
        <taxon>Pseudomonadati</taxon>
        <taxon>Pseudomonadota</taxon>
        <taxon>Alphaproteobacteria</taxon>
        <taxon>Sphingomonadales</taxon>
        <taxon>Sphingomonadaceae</taxon>
        <taxon>Sphingobium</taxon>
    </lineage>
</organism>
<dbReference type="Proteomes" id="UP000311469">
    <property type="component" value="Chromosome cSF1"/>
</dbReference>
<protein>
    <recommendedName>
        <fullName evidence="2">Putative 4-hydroxy-4-methyl-2-oxoglutarate aldolase</fullName>
    </recommendedName>
    <alternativeName>
        <fullName evidence="3">Regulator of ribonuclease activity homolog</fullName>
    </alternativeName>
    <alternativeName>
        <fullName evidence="4">RraA-like protein</fullName>
    </alternativeName>
</protein>
<accession>A0A5B8CG57</accession>
<sequence>MTINDRPTGWPGFEDVDAYTMGDAARRCQVGGVIDGLKPQTAGSGFVGRALTARVEYHPNTPLPLGQYGAAALLDRVAPGDVVILDGGARFLSAFGDLAITIIQRRGGVAAVVNAAVRDIEDIDPTFPLFARGVAITSIASHGFITGVGEPVHVEGIKIETGDLVAGCKGGIVAVPAGAADEVRRQSLEIIESDRRVREGLERGESMGSLWQQHKATGGAEPQGR</sequence>
<comment type="cofactor">
    <cofactor evidence="5">
        <name>Mg(2+)</name>
        <dbReference type="ChEBI" id="CHEBI:18420"/>
    </cofactor>
</comment>
<dbReference type="Pfam" id="PF03737">
    <property type="entry name" value="RraA-like"/>
    <property type="match status" value="1"/>
</dbReference>
<dbReference type="GO" id="GO:0046872">
    <property type="term" value="F:metal ion binding"/>
    <property type="evidence" value="ECO:0007669"/>
    <property type="project" value="UniProtKB-KW"/>
</dbReference>
<gene>
    <name evidence="7" type="ORF">FIL70_08460</name>
</gene>
<comment type="cofactor">
    <cofactor evidence="1">
        <name>a divalent metal cation</name>
        <dbReference type="ChEBI" id="CHEBI:60240"/>
    </cofactor>
</comment>
<dbReference type="Gene3D" id="3.50.30.40">
    <property type="entry name" value="Ribonuclease E inhibitor RraA/RraA-like"/>
    <property type="match status" value="1"/>
</dbReference>
<evidence type="ECO:0000313" key="7">
    <source>
        <dbReference type="EMBL" id="QDC37246.1"/>
    </source>
</evidence>
<evidence type="ECO:0000256" key="1">
    <source>
        <dbReference type="ARBA" id="ARBA00001968"/>
    </source>
</evidence>
<dbReference type="RefSeq" id="WP_140042045.1">
    <property type="nucleotide sequence ID" value="NZ_CP041016.1"/>
</dbReference>
<dbReference type="InterPro" id="IPR005493">
    <property type="entry name" value="RraA/RraA-like"/>
</dbReference>
<dbReference type="SUPFAM" id="SSF89562">
    <property type="entry name" value="RraA-like"/>
    <property type="match status" value="1"/>
</dbReference>
<dbReference type="AlphaFoldDB" id="A0A5B8CG57"/>
<keyword evidence="5" id="KW-0479">Metal-binding</keyword>
<feature type="binding site" evidence="5">
    <location>
        <position position="118"/>
    </location>
    <ligand>
        <name>substrate</name>
    </ligand>
</feature>
<feature type="region of interest" description="Disordered" evidence="6">
    <location>
        <begin position="202"/>
        <end position="225"/>
    </location>
</feature>
<feature type="binding site" evidence="5">
    <location>
        <position position="119"/>
    </location>
    <ligand>
        <name>Mg(2+)</name>
        <dbReference type="ChEBI" id="CHEBI:18420"/>
    </ligand>
</feature>
<name>A0A5B8CG57_SPHSA</name>
<dbReference type="InterPro" id="IPR036704">
    <property type="entry name" value="RraA/RraA-like_sf"/>
</dbReference>
<dbReference type="PANTHER" id="PTHR33254">
    <property type="entry name" value="4-HYDROXY-4-METHYL-2-OXOGLUTARATE ALDOLASE 3-RELATED"/>
    <property type="match status" value="1"/>
</dbReference>
<dbReference type="EMBL" id="CP041016">
    <property type="protein sequence ID" value="QDC37246.1"/>
    <property type="molecule type" value="Genomic_DNA"/>
</dbReference>
<dbReference type="KEGG" id="sufl:FIL70_08460"/>
<evidence type="ECO:0000256" key="3">
    <source>
        <dbReference type="ARBA" id="ARBA00029596"/>
    </source>
</evidence>
<evidence type="ECO:0000256" key="6">
    <source>
        <dbReference type="SAM" id="MobiDB-lite"/>
    </source>
</evidence>
<proteinExistence type="predicted"/>
<evidence type="ECO:0000256" key="5">
    <source>
        <dbReference type="PIRSR" id="PIRSR605493-1"/>
    </source>
</evidence>
<reference evidence="7 8" key="1">
    <citation type="submission" date="2019-06" db="EMBL/GenBank/DDBJ databases">
        <title>Genome organization and adaptive potential of archetypical organophosphate degarding Sphingobium fuliginis ATCC 27551.</title>
        <authorList>
            <person name="Sarwar A."/>
            <person name="Parthasarathy S."/>
            <person name="Singh C."/>
            <person name="Siddavattam D."/>
        </authorList>
    </citation>
    <scope>NUCLEOTIDE SEQUENCE [LARGE SCALE GENOMIC DNA]</scope>
    <source>
        <strain evidence="7 8">ATCC 27551</strain>
    </source>
</reference>
<keyword evidence="5" id="KW-0460">Magnesium</keyword>